<name>A0A1H4H4F3_9BACI</name>
<dbReference type="STRING" id="571932.SAMN05421743_12161"/>
<protein>
    <recommendedName>
        <fullName evidence="1">DUF1653 domain-containing protein</fullName>
    </recommendedName>
</protein>
<dbReference type="OrthoDB" id="371169at2"/>
<evidence type="ECO:0000313" key="3">
    <source>
        <dbReference type="Proteomes" id="UP000198584"/>
    </source>
</evidence>
<dbReference type="RefSeq" id="WP_093046486.1">
    <property type="nucleotide sequence ID" value="NZ_FNQR01000021.1"/>
</dbReference>
<dbReference type="Pfam" id="PF07866">
    <property type="entry name" value="DUF1653"/>
    <property type="match status" value="1"/>
</dbReference>
<dbReference type="AlphaFoldDB" id="A0A1H4H4F3"/>
<dbReference type="Proteomes" id="UP000198584">
    <property type="component" value="Unassembled WGS sequence"/>
</dbReference>
<proteinExistence type="predicted"/>
<accession>A0A1H4H4F3</accession>
<dbReference type="InterPro" id="IPR023387">
    <property type="entry name" value="DUF1653-like_dom"/>
</dbReference>
<gene>
    <name evidence="2" type="ORF">SAMN05421743_12161</name>
</gene>
<dbReference type="InterPro" id="IPR037135">
    <property type="entry name" value="DUF1653-like_dom_sf"/>
</dbReference>
<evidence type="ECO:0000259" key="1">
    <source>
        <dbReference type="Pfam" id="PF07866"/>
    </source>
</evidence>
<evidence type="ECO:0000313" key="2">
    <source>
        <dbReference type="EMBL" id="SEB15912.1"/>
    </source>
</evidence>
<dbReference type="Gene3D" id="2.30.30.320">
    <property type="entry name" value="DUF1653-like domain"/>
    <property type="match status" value="1"/>
</dbReference>
<organism evidence="2 3">
    <name type="scientific">Thalassobacillus cyri</name>
    <dbReference type="NCBI Taxonomy" id="571932"/>
    <lineage>
        <taxon>Bacteria</taxon>
        <taxon>Bacillati</taxon>
        <taxon>Bacillota</taxon>
        <taxon>Bacilli</taxon>
        <taxon>Bacillales</taxon>
        <taxon>Bacillaceae</taxon>
        <taxon>Thalassobacillus</taxon>
    </lineage>
</organism>
<sequence length="74" mass="8857">MEGRIIVKRGEFYKHFKGNTYQVMGLALDSESKEVMVIYKSFKDEITWVRPYSEFTDVHPEHNVKRFKKVEVTE</sequence>
<feature type="domain" description="DUF1653" evidence="1">
    <location>
        <begin position="12"/>
        <end position="69"/>
    </location>
</feature>
<keyword evidence="3" id="KW-1185">Reference proteome</keyword>
<dbReference type="EMBL" id="FNQR01000021">
    <property type="protein sequence ID" value="SEB15912.1"/>
    <property type="molecule type" value="Genomic_DNA"/>
</dbReference>
<reference evidence="2 3" key="1">
    <citation type="submission" date="2016-10" db="EMBL/GenBank/DDBJ databases">
        <authorList>
            <person name="de Groot N.N."/>
        </authorList>
    </citation>
    <scope>NUCLEOTIDE SEQUENCE [LARGE SCALE GENOMIC DNA]</scope>
    <source>
        <strain evidence="2 3">CCM7597</strain>
    </source>
</reference>